<feature type="compositionally biased region" description="Polar residues" evidence="14">
    <location>
        <begin position="118"/>
        <end position="127"/>
    </location>
</feature>
<dbReference type="AlphaFoldDB" id="A0A7I8VXY8"/>
<dbReference type="PANTHER" id="PTHR12787:SF0">
    <property type="entry name" value="RIBOSOMAL RNA-PROCESSING PROTEIN 8"/>
    <property type="match status" value="1"/>
</dbReference>
<evidence type="ECO:0000256" key="3">
    <source>
        <dbReference type="ARBA" id="ARBA00020203"/>
    </source>
</evidence>
<dbReference type="GO" id="GO:0005730">
    <property type="term" value="C:nucleolus"/>
    <property type="evidence" value="ECO:0007669"/>
    <property type="project" value="UniProtKB-SubCell"/>
</dbReference>
<dbReference type="Pfam" id="PF05148">
    <property type="entry name" value="Methyltransf_8"/>
    <property type="match status" value="1"/>
</dbReference>
<dbReference type="OrthoDB" id="10258825at2759"/>
<dbReference type="GO" id="GO:0042149">
    <property type="term" value="P:cellular response to glucose starvation"/>
    <property type="evidence" value="ECO:0007669"/>
    <property type="project" value="TreeGrafter"/>
</dbReference>
<evidence type="ECO:0000256" key="1">
    <source>
        <dbReference type="ARBA" id="ARBA00004604"/>
    </source>
</evidence>
<comment type="similarity">
    <text evidence="2 13">Belongs to the methyltransferase superfamily. RRP8 family.</text>
</comment>
<accession>A0A7I8VXY8</accession>
<organism evidence="15 16">
    <name type="scientific">Dimorphilus gyrociliatus</name>
    <dbReference type="NCBI Taxonomy" id="2664684"/>
    <lineage>
        <taxon>Eukaryota</taxon>
        <taxon>Metazoa</taxon>
        <taxon>Spiralia</taxon>
        <taxon>Lophotrochozoa</taxon>
        <taxon>Annelida</taxon>
        <taxon>Polychaeta</taxon>
        <taxon>Polychaeta incertae sedis</taxon>
        <taxon>Dinophilidae</taxon>
        <taxon>Dimorphilus</taxon>
    </lineage>
</organism>
<evidence type="ECO:0000256" key="12">
    <source>
        <dbReference type="ARBA" id="ARBA00023242"/>
    </source>
</evidence>
<dbReference type="SUPFAM" id="SSF53335">
    <property type="entry name" value="S-adenosyl-L-methionine-dependent methyltransferases"/>
    <property type="match status" value="1"/>
</dbReference>
<keyword evidence="5 13" id="KW-0698">rRNA processing</keyword>
<evidence type="ECO:0000313" key="15">
    <source>
        <dbReference type="EMBL" id="CAD5120374.1"/>
    </source>
</evidence>
<keyword evidence="12 13" id="KW-0539">Nucleus</keyword>
<keyword evidence="16" id="KW-1185">Reference proteome</keyword>
<evidence type="ECO:0000256" key="2">
    <source>
        <dbReference type="ARBA" id="ARBA00006301"/>
    </source>
</evidence>
<dbReference type="GO" id="GO:0033553">
    <property type="term" value="C:rDNA heterochromatin"/>
    <property type="evidence" value="ECO:0007669"/>
    <property type="project" value="TreeGrafter"/>
</dbReference>
<reference evidence="15 16" key="1">
    <citation type="submission" date="2020-08" db="EMBL/GenBank/DDBJ databases">
        <authorList>
            <person name="Hejnol A."/>
        </authorList>
    </citation>
    <scope>NUCLEOTIDE SEQUENCE [LARGE SCALE GENOMIC DNA]</scope>
</reference>
<gene>
    <name evidence="15" type="ORF">DGYR_LOCUS8481</name>
</gene>
<dbReference type="FunFam" id="3.40.50.150:FF:000068">
    <property type="entry name" value="Ribosomal RNA-processing protein 8"/>
    <property type="match status" value="1"/>
</dbReference>
<keyword evidence="4" id="KW-0678">Repressor</keyword>
<comment type="subcellular location">
    <subcellularLocation>
        <location evidence="1 13">Nucleus</location>
        <location evidence="1 13">Nucleolus</location>
    </subcellularLocation>
</comment>
<dbReference type="FunFam" id="1.10.10.2150:FF:000001">
    <property type="entry name" value="Ribosomal RNA-processing protein 8"/>
    <property type="match status" value="1"/>
</dbReference>
<dbReference type="GO" id="GO:0006364">
    <property type="term" value="P:rRNA processing"/>
    <property type="evidence" value="ECO:0007669"/>
    <property type="project" value="UniProtKB-UniRule"/>
</dbReference>
<evidence type="ECO:0000256" key="14">
    <source>
        <dbReference type="SAM" id="MobiDB-lite"/>
    </source>
</evidence>
<proteinExistence type="inferred from homology"/>
<evidence type="ECO:0000256" key="6">
    <source>
        <dbReference type="ARBA" id="ARBA00022603"/>
    </source>
</evidence>
<evidence type="ECO:0000256" key="8">
    <source>
        <dbReference type="ARBA" id="ARBA00022691"/>
    </source>
</evidence>
<dbReference type="Gene3D" id="3.40.50.150">
    <property type="entry name" value="Vaccinia Virus protein VP39"/>
    <property type="match status" value="1"/>
</dbReference>
<comment type="caution">
    <text evidence="15">The sequence shown here is derived from an EMBL/GenBank/DDBJ whole genome shotgun (WGS) entry which is preliminary data.</text>
</comment>
<evidence type="ECO:0000256" key="5">
    <source>
        <dbReference type="ARBA" id="ARBA00022552"/>
    </source>
</evidence>
<evidence type="ECO:0000256" key="4">
    <source>
        <dbReference type="ARBA" id="ARBA00022491"/>
    </source>
</evidence>
<dbReference type="GO" id="GO:0005677">
    <property type="term" value="C:chromatin silencing complex"/>
    <property type="evidence" value="ECO:0007669"/>
    <property type="project" value="TreeGrafter"/>
</dbReference>
<keyword evidence="10" id="KW-0805">Transcription regulation</keyword>
<feature type="region of interest" description="Disordered" evidence="14">
    <location>
        <begin position="100"/>
        <end position="127"/>
    </location>
</feature>
<dbReference type="EC" id="2.1.1.-" evidence="13"/>
<keyword evidence="6 13" id="KW-0489">Methyltransferase</keyword>
<keyword evidence="9" id="KW-0156">Chromatin regulator</keyword>
<keyword evidence="11" id="KW-0804">Transcription</keyword>
<dbReference type="Proteomes" id="UP000549394">
    <property type="component" value="Unassembled WGS sequence"/>
</dbReference>
<feature type="compositionally biased region" description="Basic residues" evidence="14">
    <location>
        <begin position="34"/>
        <end position="43"/>
    </location>
</feature>
<dbReference type="InterPro" id="IPR007823">
    <property type="entry name" value="RRP8"/>
</dbReference>
<name>A0A7I8VXY8_9ANNE</name>
<feature type="compositionally biased region" description="Basic residues" evidence="14">
    <location>
        <begin position="54"/>
        <end position="63"/>
    </location>
</feature>
<dbReference type="InterPro" id="IPR029063">
    <property type="entry name" value="SAM-dependent_MTases_sf"/>
</dbReference>
<protein>
    <recommendedName>
        <fullName evidence="3 13">Ribosomal RNA-processing protein 8</fullName>
        <ecNumber evidence="13">2.1.1.-</ecNumber>
    </recommendedName>
</protein>
<evidence type="ECO:0000256" key="11">
    <source>
        <dbReference type="ARBA" id="ARBA00023163"/>
    </source>
</evidence>
<dbReference type="InterPro" id="IPR042036">
    <property type="entry name" value="RRP8_N"/>
</dbReference>
<keyword evidence="7 13" id="KW-0808">Transferase</keyword>
<dbReference type="GO" id="GO:0008168">
    <property type="term" value="F:methyltransferase activity"/>
    <property type="evidence" value="ECO:0007669"/>
    <property type="project" value="UniProtKB-KW"/>
</dbReference>
<feature type="region of interest" description="Disordered" evidence="14">
    <location>
        <begin position="1"/>
        <end position="82"/>
    </location>
</feature>
<evidence type="ECO:0000256" key="7">
    <source>
        <dbReference type="ARBA" id="ARBA00022679"/>
    </source>
</evidence>
<comment type="function">
    <text evidence="13">Probable methyltransferase required to silence rDNA.</text>
</comment>
<dbReference type="EMBL" id="CAJFCJ010000012">
    <property type="protein sequence ID" value="CAD5120374.1"/>
    <property type="molecule type" value="Genomic_DNA"/>
</dbReference>
<dbReference type="GO" id="GO:0046015">
    <property type="term" value="P:regulation of transcription by glucose"/>
    <property type="evidence" value="ECO:0007669"/>
    <property type="project" value="TreeGrafter"/>
</dbReference>
<evidence type="ECO:0000256" key="10">
    <source>
        <dbReference type="ARBA" id="ARBA00023015"/>
    </source>
</evidence>
<dbReference type="PANTHER" id="PTHR12787">
    <property type="entry name" value="RIBOSOMAL RNA-PROCESSING PROTEIN 8"/>
    <property type="match status" value="1"/>
</dbReference>
<feature type="compositionally biased region" description="Basic and acidic residues" evidence="14">
    <location>
        <begin position="64"/>
        <end position="82"/>
    </location>
</feature>
<evidence type="ECO:0000313" key="16">
    <source>
        <dbReference type="Proteomes" id="UP000549394"/>
    </source>
</evidence>
<evidence type="ECO:0000256" key="13">
    <source>
        <dbReference type="RuleBase" id="RU365074"/>
    </source>
</evidence>
<evidence type="ECO:0000256" key="9">
    <source>
        <dbReference type="ARBA" id="ARBA00022853"/>
    </source>
</evidence>
<dbReference type="GO" id="GO:0032259">
    <property type="term" value="P:methylation"/>
    <property type="evidence" value="ECO:0007669"/>
    <property type="project" value="UniProtKB-KW"/>
</dbReference>
<keyword evidence="8 13" id="KW-0949">S-adenosyl-L-methionine</keyword>
<dbReference type="Gene3D" id="1.10.10.2150">
    <property type="entry name" value="Ribosomal RNA-processing protein 8, N-terminal domain"/>
    <property type="match status" value="1"/>
</dbReference>
<feature type="compositionally biased region" description="Basic and acidic residues" evidence="14">
    <location>
        <begin position="8"/>
        <end position="20"/>
    </location>
</feature>
<dbReference type="GO" id="GO:0000183">
    <property type="term" value="P:rDNA heterochromatin formation"/>
    <property type="evidence" value="ECO:0007669"/>
    <property type="project" value="TreeGrafter"/>
</dbReference>
<sequence>MFDEEDWDASKNDAKTEKLSKILFSDKISDNLKKKGNKRKRKQEGKPKQQTSVKKPRNRKKNRKESDVTKNRNLAKEADKEELASEINEFQKKINRKRKVAEIKEEQPNKPNKVAKTSPKTTTLKSRMTNRLNAARFRFINEQLYTQTGEDSMKMFQEDDEAFHVYHTGFASQVEKWPVNPVDLAIEYIKKGKPNQIVADFGCGDAKIARSVKNKIYSFDLIALNDKITVCDMTKVPLADNSINIAVFCLSLMGTNLSSYILEANRVLANRGTLLIAEVVSRFNNIDAFKRKLEKYGFDLINKKTYKMFVWMELKKTKRVNPGKSLPDIKLSPCLYKKR</sequence>